<proteinExistence type="predicted"/>
<protein>
    <submittedName>
        <fullName evidence="1">Uncharacterized protein</fullName>
    </submittedName>
</protein>
<name>A0A856MIW2_9CYAN</name>
<dbReference type="EMBL" id="CP030118">
    <property type="protein sequence ID" value="QDL10209.1"/>
    <property type="molecule type" value="Genomic_DNA"/>
</dbReference>
<dbReference type="RefSeq" id="WP_171977108.1">
    <property type="nucleotide sequence ID" value="NZ_CAWOXK010000001.1"/>
</dbReference>
<accession>A0A856MIW2</accession>
<evidence type="ECO:0000313" key="2">
    <source>
        <dbReference type="Proteomes" id="UP000503129"/>
    </source>
</evidence>
<reference evidence="1 2" key="1">
    <citation type="submission" date="2018-06" db="EMBL/GenBank/DDBJ databases">
        <title>Comparative genomics of Brasilonema spp. strains.</title>
        <authorList>
            <person name="Alvarenga D.O."/>
            <person name="Fiore M.F."/>
            <person name="Varani A.M."/>
        </authorList>
    </citation>
    <scope>NUCLEOTIDE SEQUENCE [LARGE SCALE GENOMIC DNA]</scope>
    <source>
        <strain evidence="1 2">CENA114</strain>
    </source>
</reference>
<dbReference type="KEGG" id="bsen:DP114_21995"/>
<dbReference type="Proteomes" id="UP000503129">
    <property type="component" value="Chromosome"/>
</dbReference>
<dbReference type="Pfam" id="PF14516">
    <property type="entry name" value="AAA_35"/>
    <property type="match status" value="1"/>
</dbReference>
<keyword evidence="2" id="KW-1185">Reference proteome</keyword>
<evidence type="ECO:0000313" key="1">
    <source>
        <dbReference type="EMBL" id="QDL10209.1"/>
    </source>
</evidence>
<dbReference type="AlphaFoldDB" id="A0A856MIW2"/>
<gene>
    <name evidence="1" type="ORF">DP114_21995</name>
</gene>
<sequence>MHGVFISPLIKFTQKYGLVPARNAGKRVAYLDFQQLNNSVLNDEELFFRHFCSWISDELELEDKVEEYFNRNLTTIQRCDRPYMPRGVFPKPLSPNLRFGATKLRLVGA</sequence>
<organism evidence="1 2">
    <name type="scientific">Brasilonema sennae CENA114</name>
    <dbReference type="NCBI Taxonomy" id="415709"/>
    <lineage>
        <taxon>Bacteria</taxon>
        <taxon>Bacillati</taxon>
        <taxon>Cyanobacteriota</taxon>
        <taxon>Cyanophyceae</taxon>
        <taxon>Nostocales</taxon>
        <taxon>Scytonemataceae</taxon>
        <taxon>Brasilonema</taxon>
        <taxon>Bromeliae group (in: Brasilonema)</taxon>
    </lineage>
</organism>